<dbReference type="EMBL" id="KT124229">
    <property type="protein sequence ID" value="AKY03543.1"/>
    <property type="molecule type" value="Genomic_DNA"/>
</dbReference>
<accession>A0A0K1Y9F9</accession>
<evidence type="ECO:0000313" key="1">
    <source>
        <dbReference type="EMBL" id="AKY03543.1"/>
    </source>
</evidence>
<evidence type="ECO:0000313" key="2">
    <source>
        <dbReference type="Proteomes" id="UP000229078"/>
    </source>
</evidence>
<protein>
    <submittedName>
        <fullName evidence="1">Major capsid protein</fullName>
    </submittedName>
</protein>
<gene>
    <name evidence="1" type="ORF">SEA_HYDRA_12</name>
</gene>
<organism evidence="1 2">
    <name type="scientific">Streptomyces phage Hydra</name>
    <dbReference type="NCBI Taxonomy" id="1690428"/>
    <lineage>
        <taxon>Viruses</taxon>
        <taxon>Duplodnaviria</taxon>
        <taxon>Heunggongvirae</taxon>
        <taxon>Uroviricota</taxon>
        <taxon>Caudoviricetes</taxon>
        <taxon>Arquatrovirinae</taxon>
        <taxon>Likavirus</taxon>
        <taxon>Likavirus hydra</taxon>
    </lineage>
</organism>
<sequence length="354" mass="37911">MAHTVVKPEKIAATAAVALEQSLVVPALFQREGIDQYKGAENDTINVKVEGVLPFRTYDWRSGEAGSPTPGTRQAIQFDEYAEKTVAVQFGGNIYSAVKLTDEQRDFDLNGWAKLMAKQTEAVGRGLERGAVDALLNEDYSVVLGKTGGGRDLRGTLIKAREVLNRFMVPQEGRVLVVGTGWETDLLSDDKLNLSGNVGEQEAVSALREASIGRRFGFDIVVSMEVPADAAFAMHRSAFIFATGAPTLPQSVTGGTASHNGVALRWLQDYDAQYLTDRSVVNTYKGFRSVKDQLVGIDGTGQAFVSTYEHFVRAIKLDRVAATDVLPDPDGPDAAQQELAAITGVAGAADGAGV</sequence>
<reference evidence="1 2" key="1">
    <citation type="submission" date="2015-06" db="EMBL/GenBank/DDBJ databases">
        <authorList>
            <person name="Kennedy C.L."/>
            <person name="Niyah N.S."/>
            <person name="Okundaye B.O."/>
            <person name="Williamson K.R."/>
            <person name="Bhuiyan S."/>
            <person name="Layton S.R."/>
            <person name="Benjamin R.C."/>
            <person name="Hughes L.E."/>
            <person name="Bradley K.W."/>
            <person name="Asai D.J."/>
            <person name="Bowman C.A."/>
            <person name="Russell D.A."/>
            <person name="Pope W.H."/>
            <person name="Jacobs-Sera D."/>
            <person name="Hendrix R.W."/>
            <person name="Hatfull G.F."/>
        </authorList>
    </citation>
    <scope>NUCLEOTIDE SEQUENCE [LARGE SCALE GENOMIC DNA]</scope>
</reference>
<proteinExistence type="predicted"/>
<keyword evidence="2" id="KW-1185">Reference proteome</keyword>
<name>A0A0K1Y9F9_9CAUD</name>
<dbReference type="Proteomes" id="UP000229078">
    <property type="component" value="Segment"/>
</dbReference>